<evidence type="ECO:0000256" key="1">
    <source>
        <dbReference type="ARBA" id="ARBA00022448"/>
    </source>
</evidence>
<dbReference type="GO" id="GO:0016887">
    <property type="term" value="F:ATP hydrolysis activity"/>
    <property type="evidence" value="ECO:0007669"/>
    <property type="project" value="InterPro"/>
</dbReference>
<dbReference type="PANTHER" id="PTHR24220:SF86">
    <property type="entry name" value="ABC TRANSPORTER ABCH.1"/>
    <property type="match status" value="1"/>
</dbReference>
<dbReference type="CDD" id="cd03255">
    <property type="entry name" value="ABC_MJ0796_LolCDE_FtsE"/>
    <property type="match status" value="1"/>
</dbReference>
<dbReference type="GO" id="GO:0098796">
    <property type="term" value="C:membrane protein complex"/>
    <property type="evidence" value="ECO:0007669"/>
    <property type="project" value="UniProtKB-ARBA"/>
</dbReference>
<gene>
    <name evidence="5" type="ORF">A2188_03105</name>
</gene>
<evidence type="ECO:0000256" key="3">
    <source>
        <dbReference type="ARBA" id="ARBA00022840"/>
    </source>
</evidence>
<evidence type="ECO:0000313" key="5">
    <source>
        <dbReference type="EMBL" id="OGM76429.1"/>
    </source>
</evidence>
<name>A0A1F8CKN0_9BACT</name>
<sequence>MSSSIVKLQSVKKKYLLGEELVEALAGVSLEIKKGEFAAIIGPSGSGKSTLMHIIGLLDTPTEGKVFLDDRDISTLNENERAGLRNKHIGFVFQSFNLLPKTTAVDNVELPLIYSGIGQRERIRLAKEALISVGLKDRLGHFPSQLSGGQQQRVAIARALVNKPDIIMADEPTGNLDSKSGREIMDLLKSLSREGKTVILVTHDMDVAKNARRIIKIIDGKIVSDGVSSRA</sequence>
<evidence type="ECO:0000313" key="6">
    <source>
        <dbReference type="Proteomes" id="UP000179241"/>
    </source>
</evidence>
<dbReference type="InterPro" id="IPR003593">
    <property type="entry name" value="AAA+_ATPase"/>
</dbReference>
<keyword evidence="3 5" id="KW-0067">ATP-binding</keyword>
<dbReference type="PROSITE" id="PS00211">
    <property type="entry name" value="ABC_TRANSPORTER_1"/>
    <property type="match status" value="1"/>
</dbReference>
<reference evidence="5 6" key="1">
    <citation type="journal article" date="2016" name="Nat. Commun.">
        <title>Thousands of microbial genomes shed light on interconnected biogeochemical processes in an aquifer system.</title>
        <authorList>
            <person name="Anantharaman K."/>
            <person name="Brown C.T."/>
            <person name="Hug L.A."/>
            <person name="Sharon I."/>
            <person name="Castelle C.J."/>
            <person name="Probst A.J."/>
            <person name="Thomas B.C."/>
            <person name="Singh A."/>
            <person name="Wilkins M.J."/>
            <person name="Karaoz U."/>
            <person name="Brodie E.L."/>
            <person name="Williams K.H."/>
            <person name="Hubbard S.S."/>
            <person name="Banfield J.F."/>
        </authorList>
    </citation>
    <scope>NUCLEOTIDE SEQUENCE [LARGE SCALE GENOMIC DNA]</scope>
</reference>
<dbReference type="InterPro" id="IPR027417">
    <property type="entry name" value="P-loop_NTPase"/>
</dbReference>
<dbReference type="Gene3D" id="3.40.50.300">
    <property type="entry name" value="P-loop containing nucleotide triphosphate hydrolases"/>
    <property type="match status" value="1"/>
</dbReference>
<comment type="caution">
    <text evidence="5">The sequence shown here is derived from an EMBL/GenBank/DDBJ whole genome shotgun (WGS) entry which is preliminary data.</text>
</comment>
<dbReference type="InterPro" id="IPR003439">
    <property type="entry name" value="ABC_transporter-like_ATP-bd"/>
</dbReference>
<dbReference type="Pfam" id="PF00005">
    <property type="entry name" value="ABC_tran"/>
    <property type="match status" value="1"/>
</dbReference>
<dbReference type="InterPro" id="IPR017871">
    <property type="entry name" value="ABC_transporter-like_CS"/>
</dbReference>
<proteinExistence type="predicted"/>
<dbReference type="GO" id="GO:0005524">
    <property type="term" value="F:ATP binding"/>
    <property type="evidence" value="ECO:0007669"/>
    <property type="project" value="UniProtKB-KW"/>
</dbReference>
<dbReference type="FunFam" id="3.40.50.300:FF:000032">
    <property type="entry name" value="Export ABC transporter ATP-binding protein"/>
    <property type="match status" value="1"/>
</dbReference>
<feature type="domain" description="ABC transporter" evidence="4">
    <location>
        <begin position="6"/>
        <end position="231"/>
    </location>
</feature>
<dbReference type="SUPFAM" id="SSF52540">
    <property type="entry name" value="P-loop containing nucleoside triphosphate hydrolases"/>
    <property type="match status" value="1"/>
</dbReference>
<keyword evidence="1" id="KW-0813">Transport</keyword>
<dbReference type="InterPro" id="IPR015854">
    <property type="entry name" value="ABC_transpr_LolD-like"/>
</dbReference>
<dbReference type="PANTHER" id="PTHR24220">
    <property type="entry name" value="IMPORT ATP-BINDING PROTEIN"/>
    <property type="match status" value="1"/>
</dbReference>
<dbReference type="GO" id="GO:0022857">
    <property type="term" value="F:transmembrane transporter activity"/>
    <property type="evidence" value="ECO:0007669"/>
    <property type="project" value="TreeGrafter"/>
</dbReference>
<evidence type="ECO:0000256" key="2">
    <source>
        <dbReference type="ARBA" id="ARBA00022741"/>
    </source>
</evidence>
<dbReference type="GO" id="GO:0005886">
    <property type="term" value="C:plasma membrane"/>
    <property type="evidence" value="ECO:0007669"/>
    <property type="project" value="TreeGrafter"/>
</dbReference>
<dbReference type="InterPro" id="IPR017911">
    <property type="entry name" value="MacB-like_ATP-bd"/>
</dbReference>
<keyword evidence="2" id="KW-0547">Nucleotide-binding</keyword>
<dbReference type="AlphaFoldDB" id="A0A1F8CKN0"/>
<dbReference type="SMART" id="SM00382">
    <property type="entry name" value="AAA"/>
    <property type="match status" value="1"/>
</dbReference>
<dbReference type="PROSITE" id="PS50893">
    <property type="entry name" value="ABC_TRANSPORTER_2"/>
    <property type="match status" value="1"/>
</dbReference>
<protein>
    <submittedName>
        <fullName evidence="5">Macrolide ABC transporter ATP-binding protein</fullName>
    </submittedName>
</protein>
<evidence type="ECO:0000259" key="4">
    <source>
        <dbReference type="PROSITE" id="PS50893"/>
    </source>
</evidence>
<accession>A0A1F8CKN0</accession>
<organism evidence="5 6">
    <name type="scientific">Candidatus Woesebacteria bacterium RIFOXYA1_FULL_43_9</name>
    <dbReference type="NCBI Taxonomy" id="1802534"/>
    <lineage>
        <taxon>Bacteria</taxon>
        <taxon>Candidatus Woeseibacteriota</taxon>
    </lineage>
</organism>
<dbReference type="Proteomes" id="UP000179241">
    <property type="component" value="Unassembled WGS sequence"/>
</dbReference>
<dbReference type="EMBL" id="MGHU01000054">
    <property type="protein sequence ID" value="OGM76429.1"/>
    <property type="molecule type" value="Genomic_DNA"/>
</dbReference>